<keyword evidence="2" id="KW-1185">Reference proteome</keyword>
<name>A0A0B1T166_OESDE</name>
<sequence length="70" mass="8447">MYPMCAPRMFFTSRSEWSNWSQFALSVKWRKQYLESWRNPLLPVYNQSAIYAYSVVVEPLLNKVENLCMF</sequence>
<proteinExistence type="predicted"/>
<dbReference type="AlphaFoldDB" id="A0A0B1T166"/>
<accession>A0A0B1T166</accession>
<reference evidence="1 2" key="1">
    <citation type="submission" date="2014-03" db="EMBL/GenBank/DDBJ databases">
        <title>Draft genome of the hookworm Oesophagostomum dentatum.</title>
        <authorList>
            <person name="Mitreva M."/>
        </authorList>
    </citation>
    <scope>NUCLEOTIDE SEQUENCE [LARGE SCALE GENOMIC DNA]</scope>
    <source>
        <strain evidence="1 2">OD-Hann</strain>
    </source>
</reference>
<evidence type="ECO:0000313" key="2">
    <source>
        <dbReference type="Proteomes" id="UP000053660"/>
    </source>
</evidence>
<gene>
    <name evidence="1" type="ORF">OESDEN_09148</name>
</gene>
<organism evidence="1 2">
    <name type="scientific">Oesophagostomum dentatum</name>
    <name type="common">Nodular worm</name>
    <dbReference type="NCBI Taxonomy" id="61180"/>
    <lineage>
        <taxon>Eukaryota</taxon>
        <taxon>Metazoa</taxon>
        <taxon>Ecdysozoa</taxon>
        <taxon>Nematoda</taxon>
        <taxon>Chromadorea</taxon>
        <taxon>Rhabditida</taxon>
        <taxon>Rhabditina</taxon>
        <taxon>Rhabditomorpha</taxon>
        <taxon>Strongyloidea</taxon>
        <taxon>Strongylidae</taxon>
        <taxon>Oesophagostomum</taxon>
    </lineage>
</organism>
<dbReference type="EMBL" id="KN552457">
    <property type="protein sequence ID" value="KHJ90994.1"/>
    <property type="molecule type" value="Genomic_DNA"/>
</dbReference>
<evidence type="ECO:0000313" key="1">
    <source>
        <dbReference type="EMBL" id="KHJ90994.1"/>
    </source>
</evidence>
<dbReference type="Proteomes" id="UP000053660">
    <property type="component" value="Unassembled WGS sequence"/>
</dbReference>
<protein>
    <submittedName>
        <fullName evidence="1">Uncharacterized protein</fullName>
    </submittedName>
</protein>